<reference evidence="2" key="1">
    <citation type="journal article" date="2021" name="Sci. Rep.">
        <title>Diploid genomic architecture of Nitzschia inconspicua, an elite biomass production diatom.</title>
        <authorList>
            <person name="Oliver A."/>
            <person name="Podell S."/>
            <person name="Pinowska A."/>
            <person name="Traller J.C."/>
            <person name="Smith S.R."/>
            <person name="McClure R."/>
            <person name="Beliaev A."/>
            <person name="Bohutskyi P."/>
            <person name="Hill E.A."/>
            <person name="Rabines A."/>
            <person name="Zheng H."/>
            <person name="Allen L.Z."/>
            <person name="Kuo A."/>
            <person name="Grigoriev I.V."/>
            <person name="Allen A.E."/>
            <person name="Hazlebeck D."/>
            <person name="Allen E.E."/>
        </authorList>
    </citation>
    <scope>NUCLEOTIDE SEQUENCE</scope>
    <source>
        <strain evidence="2">Hildebrandi</strain>
    </source>
</reference>
<keyword evidence="1" id="KW-1133">Transmembrane helix</keyword>
<dbReference type="AlphaFoldDB" id="A0A9K3KG01"/>
<organism evidence="2 3">
    <name type="scientific">Nitzschia inconspicua</name>
    <dbReference type="NCBI Taxonomy" id="303405"/>
    <lineage>
        <taxon>Eukaryota</taxon>
        <taxon>Sar</taxon>
        <taxon>Stramenopiles</taxon>
        <taxon>Ochrophyta</taxon>
        <taxon>Bacillariophyta</taxon>
        <taxon>Bacillariophyceae</taxon>
        <taxon>Bacillariophycidae</taxon>
        <taxon>Bacillariales</taxon>
        <taxon>Bacillariaceae</taxon>
        <taxon>Nitzschia</taxon>
    </lineage>
</organism>
<dbReference type="OrthoDB" id="48344at2759"/>
<reference evidence="2" key="2">
    <citation type="submission" date="2021-04" db="EMBL/GenBank/DDBJ databases">
        <authorList>
            <person name="Podell S."/>
        </authorList>
    </citation>
    <scope>NUCLEOTIDE SEQUENCE</scope>
    <source>
        <strain evidence="2">Hildebrandi</strain>
    </source>
</reference>
<evidence type="ECO:0000313" key="2">
    <source>
        <dbReference type="EMBL" id="KAG7343039.1"/>
    </source>
</evidence>
<evidence type="ECO:0000256" key="1">
    <source>
        <dbReference type="SAM" id="Phobius"/>
    </source>
</evidence>
<keyword evidence="1" id="KW-0812">Transmembrane</keyword>
<gene>
    <name evidence="2" type="ORF">IV203_020984</name>
</gene>
<keyword evidence="1" id="KW-0472">Membrane</keyword>
<sequence>MRKLLRRALFGMLPVYAYFAALLVTKVPNFRMLENDMRGGMIRNYHNDQTDRQIQKANIKVQQGMHADVTETTASLPQKEHQIYSNDKVLALLTPPGIIGGYRNQFIRFLSLIKYAQINNINKLLLPSLLWSTTYRAANDEMRFFPVPMQSLFDIDHWNSFNKSLPLLVNSVLGESDCWESFDDPAVRAEIDKKAKEEYSRPRTKKERKKPYIVSPMTNAVLDTSGYLKPIANESFDHFAGKRPSKPRKYNLLPAVEHCQNPLVIGGGKGAGVLWNMWDRMHKSNSEGSENEQLIALAQQALRPHETWRKVADHCVLHSLQYRSSSKKLTERVPVYLALHARVEVDMMVHHCGKQNEKNLTKIFDMVDAFTNEYNKSRRSFDQRLQGVFLAVSRNNMRQPWKDGNVTAMSEHNWKVLNERNPLSGVPKDNKFQERNDGKPKVFECGEIWVDRWYKSQDALSDDYYGSILPSLLNFYIAVRADVFVGVDKSSWSADVWATRFHLGKGNGNYKYTTDQGIIQLENGGRPPAHFSCKKMDEIFSRPQIALTA</sequence>
<accession>A0A9K3KG01</accession>
<dbReference type="EMBL" id="JAGRRH010000024">
    <property type="protein sequence ID" value="KAG7343039.1"/>
    <property type="molecule type" value="Genomic_DNA"/>
</dbReference>
<feature type="transmembrane region" description="Helical" evidence="1">
    <location>
        <begin position="7"/>
        <end position="25"/>
    </location>
</feature>
<dbReference type="Proteomes" id="UP000693970">
    <property type="component" value="Unassembled WGS sequence"/>
</dbReference>
<protein>
    <submittedName>
        <fullName evidence="2">Uncharacterized protein</fullName>
    </submittedName>
</protein>
<proteinExistence type="predicted"/>
<evidence type="ECO:0000313" key="3">
    <source>
        <dbReference type="Proteomes" id="UP000693970"/>
    </source>
</evidence>
<name>A0A9K3KG01_9STRA</name>
<comment type="caution">
    <text evidence="2">The sequence shown here is derived from an EMBL/GenBank/DDBJ whole genome shotgun (WGS) entry which is preliminary data.</text>
</comment>
<keyword evidence="3" id="KW-1185">Reference proteome</keyword>